<feature type="compositionally biased region" description="Basic and acidic residues" evidence="2">
    <location>
        <begin position="1543"/>
        <end position="1572"/>
    </location>
</feature>
<feature type="region of interest" description="Disordered" evidence="2">
    <location>
        <begin position="1014"/>
        <end position="1035"/>
    </location>
</feature>
<protein>
    <submittedName>
        <fullName evidence="5">Protein Skeletor, isoforms D/E</fullName>
    </submittedName>
</protein>
<sequence>MDSRCFADARQTLGLQEMPLISRPETREVQIHVSGIMLRYKSRNYVDRDKHAKKRGNTTIFQVFRWDYAPRGGTIGAPRNFTPAGRGAGKVECGHTRVEQFRRSSLSIDVQTDDSYKIPQSEQQTVCHINELGCSFNQDNSGFVHKTPRQLTNTLPRELWEDSKPDEILVEQKPLGFCRDTTGPHTSPAMKEWRAVDATRSCDSTQSPRLYTSFLDYTGQGIVSVPRLKQWVSRIVTRFSNDISVQELISFQQKEKNKLRVVKAEALRFELGQSRLQGEPVIVVGSTKLPGSTTATFDGSNHEDAMTTQSPTSSTTRLSAIGLVAAIYLLLATPRCDISSRVVLCSGRQLRLSAFCFLFRMKMSKAPLECANANNKGRERRALDQPGSLIRGAATAGQRESAEICSAAYYGKLIGKLSELHHGVSGEVYAVDGRTLFIKDFTYDGEAPTAYFYVGTSKSPNGNGIRLRDERGSSSTLKRYRRRDITLTLPDGKTLSNVKWFAVWCDEFSVNFGDVRIPRNFDYPKPQKLAALNGVHGVSSEPIVVVDAQTLLIPSFSYDGEAPDAKFWVGAGPAPSPQGIRVPDENGKEQPLRRYDRKAIVLTLPGDLTIHQIGHFGVWCEAFTVDFGHVQIPQNLNVPPSLKMLGVSPQNVHRGGQGQTLGLANLYELSASASSSSSPATVAPSPSPSFANALLTQRQYQQRPTTYRPIARREDQVQVVQAIDYRIPKSLLTQEPLAQQPRRPQTAGRSAATVQYGDDVTSSEQQYRPEEDQPSATEPAGRSAKRGQATSRESETQPNSYARLRFQGDRRSKLNCEVLEDRLAFEVRWAVAGDSIVAQLVGKLDDGQYMAFGLSANPERSSMVGGDVVVAWVDKQTLQGYAVDYFLDAKSQCSGGRGSCPDTRIQENTNSIRLLNAALVDGYSIVTYQRPLKTNDELDHQILTNGSQAIIWAIGPLNERQEVSFHSDYLKTDRLIDFGRPPVWNCPVPDHEHSQIFADNGNDNKATDDQQLAATTRRPQRLATPAPAPKNDAWEIPPIQCYEPEDGVLYAQMGPTGGKHGYPAITGHVGWGISWYINGLLIPEINVVRGKKYRFVVEGGENPDTPARYHPFYITDDPVGGYQHKTPEEKARGVYRPTGVGRLCNWVPDQDQPLADEFSSFGAYQRTLTLECDHGMPGIVEWTPDENTPDTVYYQCFTHRYLGWKINVHDSCDASEAAGSENYEVYADPKSQRPYASDDLEDSPSIRVSSKVTPTAEFLQQTQHPHQHPHGEHGLRYSYHPATNPDKLSTSYTQLLTTANNDDYDLRLKSSPTYEEPITSRPSYSTPGHDAAPHRHEQIVEIQPEFLRQSSNQQLSNLVADNPRPLSHGMKYTYPPTASPQILYARPVPQHYASNRHHFYHLPTLPHHYHQPDQRTQLMIIKRPVLTRRPMLQTVHTMPQPTLPLPSRSVFMERKKAVYRPPSSSSVYGKRTAERHAQGNDNHQVVKLKKLDSKQRAKLETKVSSLDVPNIFVTPLKPARNTGFDPDSIVIESGFKPIIRNMEKPTDVAQKRSSEKLEQEEDVRPSNHKPADNFEPVFIPSPPVPTVATMKKSTKKKPTNGKTRPGDADDMEMAADRVNAYYLPPSHSSSASSEVLITFDGKALKDSSLVRSISEIEEHSKSKLSSDILSRTPQFGRFKGELPPPIPAEVRSDRSQLEKRRLPPADLPEIRAKNTKLTLVERSKRSPHEGHKSKIYQKLYMSKRISELRATPTLPKGESNQRDESKNAKCVGK</sequence>
<dbReference type="Pfam" id="PF10517">
    <property type="entry name" value="DM13"/>
    <property type="match status" value="2"/>
</dbReference>
<evidence type="ECO:0000313" key="5">
    <source>
        <dbReference type="EMBL" id="KOX72373.1"/>
    </source>
</evidence>
<reference evidence="5 6" key="1">
    <citation type="submission" date="2015-07" db="EMBL/GenBank/DDBJ databases">
        <title>The genome of Melipona quadrifasciata.</title>
        <authorList>
            <person name="Pan H."/>
            <person name="Kapheim K."/>
        </authorList>
    </citation>
    <scope>NUCLEOTIDE SEQUENCE [LARGE SCALE GENOMIC DNA]</scope>
    <source>
        <strain evidence="5">0111107301</strain>
        <tissue evidence="5">Whole body</tissue>
    </source>
</reference>
<dbReference type="OrthoDB" id="2448405at2759"/>
<dbReference type="PANTHER" id="PTHR24036:SF13">
    <property type="entry name" value="PROTEIN SKELETOR, ISOFORMS D_E"/>
    <property type="match status" value="1"/>
</dbReference>
<feature type="compositionally biased region" description="Basic and acidic residues" evidence="2">
    <location>
        <begin position="1690"/>
        <end position="1712"/>
    </location>
</feature>
<feature type="region of interest" description="Disordered" evidence="2">
    <location>
        <begin position="734"/>
        <end position="804"/>
    </location>
</feature>
<dbReference type="InterPro" id="IPR019545">
    <property type="entry name" value="DM13_domain"/>
</dbReference>
<gene>
    <name evidence="5" type="ORF">WN51_01472</name>
</gene>
<dbReference type="CDD" id="cd09631">
    <property type="entry name" value="DOMON_DOH"/>
    <property type="match status" value="1"/>
</dbReference>
<dbReference type="Pfam" id="PF03351">
    <property type="entry name" value="DOMON"/>
    <property type="match status" value="1"/>
</dbReference>
<dbReference type="Proteomes" id="UP000053105">
    <property type="component" value="Unassembled WGS sequence"/>
</dbReference>
<feature type="domain" description="DM13" evidence="4">
    <location>
        <begin position="526"/>
        <end position="633"/>
    </location>
</feature>
<feature type="region of interest" description="Disordered" evidence="2">
    <location>
        <begin position="1543"/>
        <end position="1609"/>
    </location>
</feature>
<dbReference type="InterPro" id="IPR045266">
    <property type="entry name" value="DOH_DOMON"/>
</dbReference>
<name>A0A0M8ZYT2_9HYME</name>
<dbReference type="InterPro" id="IPR005018">
    <property type="entry name" value="DOMON_domain"/>
</dbReference>
<feature type="region of interest" description="Disordered" evidence="2">
    <location>
        <begin position="1258"/>
        <end position="1286"/>
    </location>
</feature>
<dbReference type="Pfam" id="PF25489">
    <property type="entry name" value="At5g54830"/>
    <property type="match status" value="1"/>
</dbReference>
<dbReference type="EMBL" id="KQ435821">
    <property type="protein sequence ID" value="KOX72373.1"/>
    <property type="molecule type" value="Genomic_DNA"/>
</dbReference>
<organism evidence="5 6">
    <name type="scientific">Melipona quadrifasciata</name>
    <dbReference type="NCBI Taxonomy" id="166423"/>
    <lineage>
        <taxon>Eukaryota</taxon>
        <taxon>Metazoa</taxon>
        <taxon>Ecdysozoa</taxon>
        <taxon>Arthropoda</taxon>
        <taxon>Hexapoda</taxon>
        <taxon>Insecta</taxon>
        <taxon>Pterygota</taxon>
        <taxon>Neoptera</taxon>
        <taxon>Endopterygota</taxon>
        <taxon>Hymenoptera</taxon>
        <taxon>Apocrita</taxon>
        <taxon>Aculeata</taxon>
        <taxon>Apoidea</taxon>
        <taxon>Anthophila</taxon>
        <taxon>Apidae</taxon>
        <taxon>Melipona</taxon>
    </lineage>
</organism>
<evidence type="ECO:0000256" key="2">
    <source>
        <dbReference type="SAM" id="MobiDB-lite"/>
    </source>
</evidence>
<dbReference type="PANTHER" id="PTHR24036">
    <property type="entry name" value="SKELETOR-RELATED"/>
    <property type="match status" value="1"/>
</dbReference>
<feature type="region of interest" description="Disordered" evidence="2">
    <location>
        <begin position="1223"/>
        <end position="1245"/>
    </location>
</feature>
<keyword evidence="6" id="KW-1185">Reference proteome</keyword>
<evidence type="ECO:0000256" key="1">
    <source>
        <dbReference type="ARBA" id="ARBA00022737"/>
    </source>
</evidence>
<dbReference type="SMART" id="SM00664">
    <property type="entry name" value="DoH"/>
    <property type="match status" value="1"/>
</dbReference>
<feature type="region of interest" description="Disordered" evidence="2">
    <location>
        <begin position="1675"/>
        <end position="1773"/>
    </location>
</feature>
<evidence type="ECO:0000313" key="6">
    <source>
        <dbReference type="Proteomes" id="UP000053105"/>
    </source>
</evidence>
<evidence type="ECO:0000259" key="4">
    <source>
        <dbReference type="PROSITE" id="PS51549"/>
    </source>
</evidence>
<feature type="compositionally biased region" description="Basic and acidic residues" evidence="2">
    <location>
        <begin position="1719"/>
        <end position="1732"/>
    </location>
</feature>
<keyword evidence="1" id="KW-0677">Repeat</keyword>
<dbReference type="SMART" id="SM00686">
    <property type="entry name" value="DM13"/>
    <property type="match status" value="2"/>
</dbReference>
<dbReference type="PROSITE" id="PS51549">
    <property type="entry name" value="DM13"/>
    <property type="match status" value="2"/>
</dbReference>
<feature type="domain" description="DOMON" evidence="3">
    <location>
        <begin position="823"/>
        <end position="955"/>
    </location>
</feature>
<proteinExistence type="predicted"/>
<feature type="compositionally biased region" description="Polar residues" evidence="2">
    <location>
        <begin position="788"/>
        <end position="800"/>
    </location>
</feature>
<dbReference type="PROSITE" id="PS50836">
    <property type="entry name" value="DOMON"/>
    <property type="match status" value="1"/>
</dbReference>
<accession>A0A0M8ZYT2</accession>
<dbReference type="InterPro" id="IPR052126">
    <property type="entry name" value="Spindle_Org/Thrombomodulin"/>
</dbReference>
<feature type="domain" description="DM13" evidence="4">
    <location>
        <begin position="411"/>
        <end position="518"/>
    </location>
</feature>
<evidence type="ECO:0000259" key="3">
    <source>
        <dbReference type="PROSITE" id="PS50836"/>
    </source>
</evidence>
<dbReference type="InterPro" id="IPR057443">
    <property type="entry name" value="At5g54830-like"/>
</dbReference>